<organism evidence="2 3">
    <name type="scientific">Fischerella major NIES-592</name>
    <dbReference type="NCBI Taxonomy" id="210994"/>
    <lineage>
        <taxon>Bacteria</taxon>
        <taxon>Bacillati</taxon>
        <taxon>Cyanobacteriota</taxon>
        <taxon>Cyanophyceae</taxon>
        <taxon>Nostocales</taxon>
        <taxon>Hapalosiphonaceae</taxon>
        <taxon>Fischerella</taxon>
    </lineage>
</organism>
<feature type="domain" description="Microcin J25-processing protein McjB C-terminal" evidence="1">
    <location>
        <begin position="172"/>
        <end position="258"/>
    </location>
</feature>
<name>A0A1U7H3J8_9CYAN</name>
<comment type="caution">
    <text evidence="2">The sequence shown here is derived from an EMBL/GenBank/DDBJ whole genome shotgun (WGS) entry which is preliminary data.</text>
</comment>
<dbReference type="EMBL" id="MRCA01000002">
    <property type="protein sequence ID" value="OKH15686.1"/>
    <property type="molecule type" value="Genomic_DNA"/>
</dbReference>
<evidence type="ECO:0000259" key="1">
    <source>
        <dbReference type="Pfam" id="PF13471"/>
    </source>
</evidence>
<evidence type="ECO:0000313" key="2">
    <source>
        <dbReference type="EMBL" id="OKH15686.1"/>
    </source>
</evidence>
<protein>
    <recommendedName>
        <fullName evidence="1">Microcin J25-processing protein McjB C-terminal domain-containing protein</fullName>
    </recommendedName>
</protein>
<dbReference type="InterPro" id="IPR053521">
    <property type="entry name" value="McjB-like"/>
</dbReference>
<dbReference type="InterPro" id="IPR032708">
    <property type="entry name" value="McjB_C"/>
</dbReference>
<dbReference type="Pfam" id="PF05402">
    <property type="entry name" value="PqqD"/>
    <property type="match status" value="1"/>
</dbReference>
<dbReference type="InterPro" id="IPR008792">
    <property type="entry name" value="PQQD"/>
</dbReference>
<keyword evidence="3" id="KW-1185">Reference proteome</keyword>
<dbReference type="Proteomes" id="UP000186391">
    <property type="component" value="Unassembled WGS sequence"/>
</dbReference>
<accession>A0A1U7H3J8</accession>
<dbReference type="OrthoDB" id="583256at2"/>
<dbReference type="Pfam" id="PF13471">
    <property type="entry name" value="Transglut_core3"/>
    <property type="match status" value="1"/>
</dbReference>
<evidence type="ECO:0000313" key="3">
    <source>
        <dbReference type="Proteomes" id="UP000186391"/>
    </source>
</evidence>
<dbReference type="AlphaFoldDB" id="A0A1U7H3J8"/>
<sequence>MIVEIIRTEAIALQNQQVDYLLVPNAILLLLQDGTARLLNLDGEFYAISATGALILKETLKGGSTTAVNRLVAEYELDTTQALNDVLVFLQGLENKGVIYHPKDSSPQVKGIRFDLSLLTLPLLWLISSLPASLQIRTWLALALAYFSIRLFGLPGTIKAWQTPKRQASLIADNQEMTFLMKSVDLAVSEATACHLLKVECKERALCSWWLARFAGIPAQIKLGVYLFPFATHCWCEVSSEVIGDDKERCEHFTSVLTYE</sequence>
<proteinExistence type="predicted"/>
<gene>
    <name evidence="2" type="ORF">NIES592_06300</name>
</gene>
<dbReference type="NCBIfam" id="NF033537">
    <property type="entry name" value="lasso_biosyn_B2"/>
    <property type="match status" value="1"/>
</dbReference>
<dbReference type="RefSeq" id="WP_073555225.1">
    <property type="nucleotide sequence ID" value="NZ_MRCA01000002.1"/>
</dbReference>
<reference evidence="2 3" key="1">
    <citation type="submission" date="2016-11" db="EMBL/GenBank/DDBJ databases">
        <title>Draft Genome Sequences of Nine Cyanobacterial Strains from Diverse Habitats.</title>
        <authorList>
            <person name="Zhu T."/>
            <person name="Hou S."/>
            <person name="Lu X."/>
            <person name="Hess W.R."/>
        </authorList>
    </citation>
    <scope>NUCLEOTIDE SEQUENCE [LARGE SCALE GENOMIC DNA]</scope>
    <source>
        <strain evidence="2 3">NIES-592</strain>
    </source>
</reference>